<dbReference type="GeneID" id="24099223"/>
<feature type="region of interest" description="Disordered" evidence="1">
    <location>
        <begin position="1116"/>
        <end position="1157"/>
    </location>
</feature>
<dbReference type="RefSeq" id="XP_012183595.1">
    <property type="nucleotide sequence ID" value="XM_012328205.1"/>
</dbReference>
<dbReference type="AlphaFoldDB" id="J4HZ66"/>
<feature type="compositionally biased region" description="Polar residues" evidence="1">
    <location>
        <begin position="595"/>
        <end position="608"/>
    </location>
</feature>
<feature type="region of interest" description="Disordered" evidence="1">
    <location>
        <begin position="113"/>
        <end position="253"/>
    </location>
</feature>
<organism evidence="2 3">
    <name type="scientific">Fibroporia radiculosa</name>
    <dbReference type="NCBI Taxonomy" id="599839"/>
    <lineage>
        <taxon>Eukaryota</taxon>
        <taxon>Fungi</taxon>
        <taxon>Dikarya</taxon>
        <taxon>Basidiomycota</taxon>
        <taxon>Agaricomycotina</taxon>
        <taxon>Agaricomycetes</taxon>
        <taxon>Polyporales</taxon>
        <taxon>Fibroporiaceae</taxon>
        <taxon>Fibroporia</taxon>
    </lineage>
</organism>
<feature type="region of interest" description="Disordered" evidence="1">
    <location>
        <begin position="285"/>
        <end position="310"/>
    </location>
</feature>
<feature type="compositionally biased region" description="Polar residues" evidence="1">
    <location>
        <begin position="698"/>
        <end position="712"/>
    </location>
</feature>
<dbReference type="STRING" id="599839.J4HZ66"/>
<protein>
    <submittedName>
        <fullName evidence="2">Uncharacterized protein</fullName>
    </submittedName>
</protein>
<feature type="compositionally biased region" description="Low complexity" evidence="1">
    <location>
        <begin position="574"/>
        <end position="594"/>
    </location>
</feature>
<feature type="compositionally biased region" description="Polar residues" evidence="1">
    <location>
        <begin position="234"/>
        <end position="247"/>
    </location>
</feature>
<feature type="compositionally biased region" description="Polar residues" evidence="1">
    <location>
        <begin position="1117"/>
        <end position="1128"/>
    </location>
</feature>
<feature type="region of interest" description="Disordered" evidence="1">
    <location>
        <begin position="1012"/>
        <end position="1101"/>
    </location>
</feature>
<feature type="compositionally biased region" description="Acidic residues" evidence="1">
    <location>
        <begin position="1012"/>
        <end position="1021"/>
    </location>
</feature>
<name>J4HZ66_9APHY</name>
<accession>J4HZ66</accession>
<sequence>MAVQTEMAIVVVGRMPDADCSRPARSPSRKRFRSVGTRRAPACEIVIPTIMSVPDFRRTGELWFVVVATTVEGLNGVDDHIHPQKPPRSAFRCAFQFSGQYCELWGCIPNAEVAPDRRGKSLGPTGTKTRDADNGPHATPPDTHHPPLPTTLHNEAKEMITAPSAQVESSSSRRPWTTGSDGRPTVVVEEASQSDGHGEFGGGSIVPRLRQTRSEGGSIKGMRARAMSLPRQVFRTNASPDSSSQPSPCTPGQAFQDFTLVRVAENDRPNFRDSVLTHISSTSSSLYPASTITGSHTESSLPYSPDEDSDRMRAFTPEIVSPEKSDFDADDVSYRLRLLVNNSYFLPPAHAKPSPLSLAPPDAAVSKKSPNKTSNSAFLDFFRIGKSKSKPTTPVSSAGDGLMGPVLRTTSDSTTVSGFVSRPPAHSLPQTPIHVLPLPSSMTRVVVVREKMEDLVVAAKQAEEDLKTRATIRKARSQSIPRVKDWQVDVIDPTDAVDLPPPPVGSIPFAVQTSAAYGLGIRDSIGAAVLAEQLPPNSPGLWSFNSDEDSWRKALLREAVSHSLSNSADISYATTSTDRSPFPSPTSPSMHTSSAETSDSLDVPTQSTPRHRIGQQIMPPQELTVRAEVEVSHSPTTPTQYAKAPMSGSSLVAFLTRSPAGTVASWPFSNSPPGRAETPAQTHPLAPAPRRQLGNPHYSLSQPDLSNPSMDEQLSLPGPSRSSPQALRKAVSSPGLSDAHGGSVGIEFRAMSLSPPPMSISQRLSAHSSVSVQDLRPTPSFSSNLSAMSQARISDDDLSYATPADTDVDQAIDYRPSVTVSLTTENRPSLSISDYSHPSPTASAFHDAIFGSCRAPSVLSRRSYEPEEFDSSSEAFILADIPAPLPRAHVASPPPRVSSSANHTVLPPPPRSPAAKPVYRPSISSRASTDPGHKSSPLNPYSSHSDPPQNSSIESFATPVSAIALSERRGQASLLSLRIPTEFMPAAIHSAPAPASPTEFFDRIEATMELDELDESDEEEPTAPPAAVYSRSRARADSDISSTSIPRPPFMRLGNHSTPQLGPPSLSDEPSSPMRLSESRKPVSNIPERPRRGSFFSHRKKGLTNKDIPLLSFADLASSSQGSRPDSNSGGRASARRRPATANDAETKPKQPQRESLLMFDGMLVRHMEAEKDRIRQITSNMSGSGLAKG</sequence>
<reference evidence="2 3" key="1">
    <citation type="journal article" date="2012" name="Appl. Environ. Microbiol.">
        <title>Short-read sequencing for genomic analysis of the brown rot fungus Fibroporia radiculosa.</title>
        <authorList>
            <person name="Tang J.D."/>
            <person name="Perkins A.D."/>
            <person name="Sonstegard T.S."/>
            <person name="Schroeder S.G."/>
            <person name="Burgess S.C."/>
            <person name="Diehl S.V."/>
        </authorList>
    </citation>
    <scope>NUCLEOTIDE SEQUENCE [LARGE SCALE GENOMIC DNA]</scope>
    <source>
        <strain evidence="2 3">TFFH 294</strain>
    </source>
</reference>
<dbReference type="InParanoid" id="J4HZ66"/>
<dbReference type="HOGENOM" id="CLU_007930_0_0_1"/>
<gene>
    <name evidence="2" type="ORF">FIBRA_06483</name>
</gene>
<evidence type="ECO:0000313" key="2">
    <source>
        <dbReference type="EMBL" id="CCM04312.1"/>
    </source>
</evidence>
<feature type="compositionally biased region" description="Low complexity" evidence="1">
    <location>
        <begin position="350"/>
        <end position="366"/>
    </location>
</feature>
<dbReference type="Proteomes" id="UP000006352">
    <property type="component" value="Unassembled WGS sequence"/>
</dbReference>
<feature type="compositionally biased region" description="Polar residues" evidence="1">
    <location>
        <begin position="286"/>
        <end position="302"/>
    </location>
</feature>
<feature type="region of interest" description="Disordered" evidence="1">
    <location>
        <begin position="887"/>
        <end position="954"/>
    </location>
</feature>
<dbReference type="OrthoDB" id="3261862at2759"/>
<feature type="compositionally biased region" description="Polar residues" evidence="1">
    <location>
        <begin position="936"/>
        <end position="954"/>
    </location>
</feature>
<evidence type="ECO:0000256" key="1">
    <source>
        <dbReference type="SAM" id="MobiDB-lite"/>
    </source>
</evidence>
<feature type="compositionally biased region" description="Polar residues" evidence="1">
    <location>
        <begin position="163"/>
        <end position="180"/>
    </location>
</feature>
<feature type="region of interest" description="Disordered" evidence="1">
    <location>
        <begin position="1171"/>
        <end position="1190"/>
    </location>
</feature>
<dbReference type="EMBL" id="HE797150">
    <property type="protein sequence ID" value="CCM04312.1"/>
    <property type="molecule type" value="Genomic_DNA"/>
</dbReference>
<feature type="region of interest" description="Disordered" evidence="1">
    <location>
        <begin position="572"/>
        <end position="609"/>
    </location>
</feature>
<feature type="region of interest" description="Disordered" evidence="1">
    <location>
        <begin position="665"/>
        <end position="740"/>
    </location>
</feature>
<keyword evidence="3" id="KW-1185">Reference proteome</keyword>
<feature type="region of interest" description="Disordered" evidence="1">
    <location>
        <begin position="350"/>
        <end position="371"/>
    </location>
</feature>
<proteinExistence type="predicted"/>
<evidence type="ECO:0000313" key="3">
    <source>
        <dbReference type="Proteomes" id="UP000006352"/>
    </source>
</evidence>